<keyword evidence="1 5" id="KW-0378">Hydrolase</keyword>
<accession>A0A9W8DW23</accession>
<feature type="compositionally biased region" description="Polar residues" evidence="3">
    <location>
        <begin position="815"/>
        <end position="839"/>
    </location>
</feature>
<dbReference type="SUPFAM" id="SSF48403">
    <property type="entry name" value="Ankyrin repeat"/>
    <property type="match status" value="1"/>
</dbReference>
<dbReference type="Proteomes" id="UP001150538">
    <property type="component" value="Unassembled WGS sequence"/>
</dbReference>
<evidence type="ECO:0000256" key="1">
    <source>
        <dbReference type="ARBA" id="ARBA00022801"/>
    </source>
</evidence>
<feature type="region of interest" description="Disordered" evidence="3">
    <location>
        <begin position="420"/>
        <end position="457"/>
    </location>
</feature>
<dbReference type="SUPFAM" id="SSF51695">
    <property type="entry name" value="PLC-like phosphodiesterases"/>
    <property type="match status" value="1"/>
</dbReference>
<dbReference type="InterPro" id="IPR036770">
    <property type="entry name" value="Ankyrin_rpt-contain_sf"/>
</dbReference>
<reference evidence="5" key="1">
    <citation type="submission" date="2022-07" db="EMBL/GenBank/DDBJ databases">
        <title>Phylogenomic reconstructions and comparative analyses of Kickxellomycotina fungi.</title>
        <authorList>
            <person name="Reynolds N.K."/>
            <person name="Stajich J.E."/>
            <person name="Barry K."/>
            <person name="Grigoriev I.V."/>
            <person name="Crous P."/>
            <person name="Smith M.E."/>
        </authorList>
    </citation>
    <scope>NUCLEOTIDE SEQUENCE</scope>
    <source>
        <strain evidence="5">NBRC 100468</strain>
    </source>
</reference>
<dbReference type="PROSITE" id="PS50088">
    <property type="entry name" value="ANK_REPEAT"/>
    <property type="match status" value="1"/>
</dbReference>
<feature type="region of interest" description="Disordered" evidence="3">
    <location>
        <begin position="815"/>
        <end position="856"/>
    </location>
</feature>
<feature type="region of interest" description="Disordered" evidence="3">
    <location>
        <begin position="165"/>
        <end position="188"/>
    </location>
</feature>
<dbReference type="Pfam" id="PF12796">
    <property type="entry name" value="Ank_2"/>
    <property type="match status" value="2"/>
</dbReference>
<dbReference type="InterPro" id="IPR017946">
    <property type="entry name" value="PLC-like_Pdiesterase_TIM-brl"/>
</dbReference>
<protein>
    <submittedName>
        <fullName evidence="5">Glycerophosphocholine phosphodiesterase</fullName>
        <ecNumber evidence="5">3.1.4.46</ecNumber>
    </submittedName>
</protein>
<name>A0A9W8DW23_9FUNG</name>
<comment type="caution">
    <text evidence="5">The sequence shown here is derived from an EMBL/GenBank/DDBJ whole genome shotgun (WGS) entry which is preliminary data.</text>
</comment>
<dbReference type="InterPro" id="IPR051578">
    <property type="entry name" value="GDPD"/>
</dbReference>
<sequence length="1107" mass="122865">MSLPLINVETLGWSFFGIELERILAEYHLIFSKGLNELPDQSLHDERARVLSGVHESLNKHVDSLVAHFMTALPAADIEQLRSIDDLNCAIDSIESCLFWTESLVKYAWRAQRDVYPYNPKGVSAQTYLPPSITNHVRDIHAKLTDILTNLKHRAGIICSENASHNGHHNNNSGENGDGFSSTPTPPSMPKTTNIHDLMFWNAKIGIKYSDQLCSAADSIQDIVKPDITSTTAIHYAAEMGNLDILRRAVDVDVQKSCAGTSWLNIRHDTPLAAAARAGQVDAIKFLLQHPDKFDTLESIPSAIFVAAHLKNESALDVLLSQVKLIQAHLPMILQSCCFYGHLSVLKALIEDEAFRPNLDAKGSYGFTPLHLATLNGHYSIIQLLLENGCERDVISTSHVTPLDIAAYLGYRQSVEMLSKDHSANSSPTSSPSESGSHGADPTESNRNIYRPPWHKRPRHVTYGHETIPTNSTVYVSPGTNDRRRIHDVKPLIINKEAIARMLEARALPKSTHMLMMITAENETEEKSKGPWVLDLDSVQVGHREWIPAAYFHTSEPNKLVIHIALVTLMDHLGLTKPKHNQEEGSADVLAESVFQIPELLTPRHPKTPNVVQCYCSGTIPVQQLLVDRYSRKSVGTINLELIVAKPYTKTENYPNGILNKETNQIVLSVPEWAQSTRQWKLDGSTQLYGHRGSGMNQRITNAGSKLQLGENTTLSMIHAVRSGAAFVEFDVQLTRDSVPIIYHDWNVSETGLDVHVNSLTLEQFIQLNSKHPRVMSKYHRDMKDDIYVDTFGRTNSVGRTNTAVGRKRYVSDISNADGENTNKSGDKNSLTKNSSTPHLNAKGRSNSFKSNNNNGTNAFIGDPTILSAKYIDIATAPSPTSSQATKPMKYKGNSSDTIQGPFATLDDLFRSVPEDIGFDIEVKYPMQDEADESEMWVNFELNWFLDRILDVVFSHIKPKQTNRSDESSTSTLSGIFNRPIIFTSFHPEVCLLLAHKLGTTFPVLFLTDAGISVMADTRCNGLSAAVRFAEWARLGGCVSEVTPIYEAPRVVSLVQQYGLALCTYGTKNNEEKIVRLQQKLGVDSVIVDSVKAMRLALDENIATPDS</sequence>
<dbReference type="PROSITE" id="PS50297">
    <property type="entry name" value="ANK_REP_REGION"/>
    <property type="match status" value="1"/>
</dbReference>
<dbReference type="EMBL" id="JANBPU010000016">
    <property type="protein sequence ID" value="KAJ1920246.1"/>
    <property type="molecule type" value="Genomic_DNA"/>
</dbReference>
<dbReference type="AlphaFoldDB" id="A0A9W8DW23"/>
<feature type="compositionally biased region" description="Low complexity" evidence="3">
    <location>
        <begin position="846"/>
        <end position="856"/>
    </location>
</feature>
<feature type="repeat" description="ANK" evidence="2">
    <location>
        <begin position="365"/>
        <end position="397"/>
    </location>
</feature>
<dbReference type="OrthoDB" id="197419at2759"/>
<dbReference type="Gene3D" id="1.25.40.20">
    <property type="entry name" value="Ankyrin repeat-containing domain"/>
    <property type="match status" value="2"/>
</dbReference>
<dbReference type="PROSITE" id="PS51704">
    <property type="entry name" value="GP_PDE"/>
    <property type="match status" value="1"/>
</dbReference>
<feature type="compositionally biased region" description="Low complexity" evidence="3">
    <location>
        <begin position="424"/>
        <end position="440"/>
    </location>
</feature>
<feature type="domain" description="GP-PDE" evidence="4">
    <location>
        <begin position="686"/>
        <end position="1098"/>
    </location>
</feature>
<dbReference type="InterPro" id="IPR030395">
    <property type="entry name" value="GP_PDE_dom"/>
</dbReference>
<dbReference type="GO" id="GO:0008889">
    <property type="term" value="F:glycerophosphodiester phosphodiesterase activity"/>
    <property type="evidence" value="ECO:0007669"/>
    <property type="project" value="UniProtKB-EC"/>
</dbReference>
<dbReference type="InterPro" id="IPR002110">
    <property type="entry name" value="Ankyrin_rpt"/>
</dbReference>
<dbReference type="Pfam" id="PF03009">
    <property type="entry name" value="GDPD"/>
    <property type="match status" value="1"/>
</dbReference>
<dbReference type="GO" id="GO:0046475">
    <property type="term" value="P:glycerophospholipid catabolic process"/>
    <property type="evidence" value="ECO:0007669"/>
    <property type="project" value="TreeGrafter"/>
</dbReference>
<keyword evidence="2" id="KW-0040">ANK repeat</keyword>
<dbReference type="GO" id="GO:0047389">
    <property type="term" value="F:glycerophosphocholine phosphodiesterase activity"/>
    <property type="evidence" value="ECO:0007669"/>
    <property type="project" value="TreeGrafter"/>
</dbReference>
<evidence type="ECO:0000313" key="5">
    <source>
        <dbReference type="EMBL" id="KAJ1920246.1"/>
    </source>
</evidence>
<evidence type="ECO:0000313" key="6">
    <source>
        <dbReference type="Proteomes" id="UP001150538"/>
    </source>
</evidence>
<dbReference type="PANTHER" id="PTHR22958">
    <property type="entry name" value="GLYCEROPHOSPHORYL DIESTER PHOSPHODIESTERASE"/>
    <property type="match status" value="1"/>
</dbReference>
<organism evidence="5 6">
    <name type="scientific">Mycoemilia scoparia</name>
    <dbReference type="NCBI Taxonomy" id="417184"/>
    <lineage>
        <taxon>Eukaryota</taxon>
        <taxon>Fungi</taxon>
        <taxon>Fungi incertae sedis</taxon>
        <taxon>Zoopagomycota</taxon>
        <taxon>Kickxellomycotina</taxon>
        <taxon>Kickxellomycetes</taxon>
        <taxon>Kickxellales</taxon>
        <taxon>Kickxellaceae</taxon>
        <taxon>Mycoemilia</taxon>
    </lineage>
</organism>
<feature type="compositionally biased region" description="Low complexity" evidence="3">
    <location>
        <begin position="165"/>
        <end position="175"/>
    </location>
</feature>
<evidence type="ECO:0000256" key="2">
    <source>
        <dbReference type="PROSITE-ProRule" id="PRU00023"/>
    </source>
</evidence>
<dbReference type="SMART" id="SM00248">
    <property type="entry name" value="ANK"/>
    <property type="match status" value="5"/>
</dbReference>
<dbReference type="PANTHER" id="PTHR22958:SF1">
    <property type="entry name" value="GLYCEROPHOSPHOCHOLINE PHOSPHODIESTERASE GPCPD1"/>
    <property type="match status" value="1"/>
</dbReference>
<gene>
    <name evidence="5" type="primary">GDE1</name>
    <name evidence="5" type="ORF">H4219_001479</name>
</gene>
<dbReference type="EC" id="3.1.4.46" evidence="5"/>
<keyword evidence="6" id="KW-1185">Reference proteome</keyword>
<evidence type="ECO:0000259" key="4">
    <source>
        <dbReference type="PROSITE" id="PS51704"/>
    </source>
</evidence>
<proteinExistence type="predicted"/>
<evidence type="ECO:0000256" key="3">
    <source>
        <dbReference type="SAM" id="MobiDB-lite"/>
    </source>
</evidence>
<dbReference type="Gene3D" id="3.20.20.190">
    <property type="entry name" value="Phosphatidylinositol (PI) phosphodiesterase"/>
    <property type="match status" value="1"/>
</dbReference>